<dbReference type="Pfam" id="PF03602">
    <property type="entry name" value="Cons_hypoth95"/>
    <property type="match status" value="1"/>
</dbReference>
<evidence type="ECO:0000313" key="4">
    <source>
        <dbReference type="Proteomes" id="UP000240042"/>
    </source>
</evidence>
<evidence type="ECO:0000313" key="3">
    <source>
        <dbReference type="EMBL" id="SFB69337.1"/>
    </source>
</evidence>
<dbReference type="RefSeq" id="WP_092317529.1">
    <property type="nucleotide sequence ID" value="NZ_FOKY01000001.1"/>
</dbReference>
<dbReference type="GO" id="GO:0031167">
    <property type="term" value="P:rRNA methylation"/>
    <property type="evidence" value="ECO:0007669"/>
    <property type="project" value="InterPro"/>
</dbReference>
<dbReference type="CDD" id="cd02440">
    <property type="entry name" value="AdoMet_MTases"/>
    <property type="match status" value="1"/>
</dbReference>
<keyword evidence="1 3" id="KW-0489">Methyltransferase</keyword>
<sequence>MKVTSGKWKGRTILAPEWKLKPTSDKVRQALFNMLRPISGIRFLDLFAGSGIVGITALSEGASFAAFVERDNTMFNTLRQNLKNVGCSVQEGIALRGNALKAGSLFSGERFDVIFADPFYADTPDILEILYDQAKSLLAENGVFVLEHGSNIPEDCLSKLSGLDSVKHYGDTMLSVYRRMK</sequence>
<evidence type="ECO:0000256" key="2">
    <source>
        <dbReference type="ARBA" id="ARBA00022679"/>
    </source>
</evidence>
<proteinExistence type="predicted"/>
<accession>A0A1I1D3H8</accession>
<dbReference type="PANTHER" id="PTHR43542:SF1">
    <property type="entry name" value="METHYLTRANSFERASE"/>
    <property type="match status" value="1"/>
</dbReference>
<dbReference type="Proteomes" id="UP000240042">
    <property type="component" value="Unassembled WGS sequence"/>
</dbReference>
<gene>
    <name evidence="3" type="ORF">SAMN02745150_00264</name>
</gene>
<organism evidence="3 4">
    <name type="scientific">Brevinema andersonii</name>
    <dbReference type="NCBI Taxonomy" id="34097"/>
    <lineage>
        <taxon>Bacteria</taxon>
        <taxon>Pseudomonadati</taxon>
        <taxon>Spirochaetota</taxon>
        <taxon>Spirochaetia</taxon>
        <taxon>Brevinematales</taxon>
        <taxon>Brevinemataceae</taxon>
        <taxon>Brevinema</taxon>
    </lineage>
</organism>
<keyword evidence="4" id="KW-1185">Reference proteome</keyword>
<dbReference type="InterPro" id="IPR029063">
    <property type="entry name" value="SAM-dependent_MTases_sf"/>
</dbReference>
<protein>
    <submittedName>
        <fullName evidence="3">16S rRNA (Guanine(966)-N(2))-methyltransferase RsmD</fullName>
    </submittedName>
</protein>
<evidence type="ECO:0000256" key="1">
    <source>
        <dbReference type="ARBA" id="ARBA00022603"/>
    </source>
</evidence>
<reference evidence="4" key="1">
    <citation type="submission" date="2016-10" db="EMBL/GenBank/DDBJ databases">
        <authorList>
            <person name="Varghese N."/>
            <person name="Submissions S."/>
        </authorList>
    </citation>
    <scope>NUCLEOTIDE SEQUENCE [LARGE SCALE GENOMIC DNA]</scope>
    <source>
        <strain evidence="4">ATCC 43811</strain>
    </source>
</reference>
<dbReference type="PIRSF" id="PIRSF004553">
    <property type="entry name" value="CHP00095"/>
    <property type="match status" value="1"/>
</dbReference>
<dbReference type="AlphaFoldDB" id="A0A1I1D3H8"/>
<dbReference type="SUPFAM" id="SSF53335">
    <property type="entry name" value="S-adenosyl-L-methionine-dependent methyltransferases"/>
    <property type="match status" value="1"/>
</dbReference>
<dbReference type="OrthoDB" id="9803017at2"/>
<dbReference type="EMBL" id="FOKY01000001">
    <property type="protein sequence ID" value="SFB69337.1"/>
    <property type="molecule type" value="Genomic_DNA"/>
</dbReference>
<keyword evidence="2 3" id="KW-0808">Transferase</keyword>
<dbReference type="STRING" id="34097.SAMN02745150_00264"/>
<dbReference type="GO" id="GO:0008168">
    <property type="term" value="F:methyltransferase activity"/>
    <property type="evidence" value="ECO:0007669"/>
    <property type="project" value="UniProtKB-KW"/>
</dbReference>
<name>A0A1I1D3H8_BREAD</name>
<dbReference type="Gene3D" id="3.40.50.150">
    <property type="entry name" value="Vaccinia Virus protein VP39"/>
    <property type="match status" value="1"/>
</dbReference>
<dbReference type="PANTHER" id="PTHR43542">
    <property type="entry name" value="METHYLTRANSFERASE"/>
    <property type="match status" value="1"/>
</dbReference>
<dbReference type="InterPro" id="IPR004398">
    <property type="entry name" value="RNA_MeTrfase_RsmD"/>
</dbReference>